<dbReference type="AlphaFoldDB" id="A0AAN8Y813"/>
<dbReference type="Proteomes" id="UP001371456">
    <property type="component" value="Unassembled WGS sequence"/>
</dbReference>
<accession>A0AAN8Y813</accession>
<evidence type="ECO:0000313" key="2">
    <source>
        <dbReference type="Proteomes" id="UP001371456"/>
    </source>
</evidence>
<proteinExistence type="predicted"/>
<sequence length="74" mass="8414">MKYKTVIVMDPTRHPQLIDKGSKSHSENSSSIALAFTHSFIPLYFSSPIHSLSMDSLPMQYSSRHIGSYRTLKK</sequence>
<dbReference type="EMBL" id="JBANQN010000008">
    <property type="protein sequence ID" value="KAK6782757.1"/>
    <property type="molecule type" value="Genomic_DNA"/>
</dbReference>
<keyword evidence="2" id="KW-1185">Reference proteome</keyword>
<comment type="caution">
    <text evidence="1">The sequence shown here is derived from an EMBL/GenBank/DDBJ whole genome shotgun (WGS) entry which is preliminary data.</text>
</comment>
<organism evidence="1 2">
    <name type="scientific">Solanum bulbocastanum</name>
    <name type="common">Wild potato</name>
    <dbReference type="NCBI Taxonomy" id="147425"/>
    <lineage>
        <taxon>Eukaryota</taxon>
        <taxon>Viridiplantae</taxon>
        <taxon>Streptophyta</taxon>
        <taxon>Embryophyta</taxon>
        <taxon>Tracheophyta</taxon>
        <taxon>Spermatophyta</taxon>
        <taxon>Magnoliopsida</taxon>
        <taxon>eudicotyledons</taxon>
        <taxon>Gunneridae</taxon>
        <taxon>Pentapetalae</taxon>
        <taxon>asterids</taxon>
        <taxon>lamiids</taxon>
        <taxon>Solanales</taxon>
        <taxon>Solanaceae</taxon>
        <taxon>Solanoideae</taxon>
        <taxon>Solaneae</taxon>
        <taxon>Solanum</taxon>
    </lineage>
</organism>
<evidence type="ECO:0000313" key="1">
    <source>
        <dbReference type="EMBL" id="KAK6782757.1"/>
    </source>
</evidence>
<gene>
    <name evidence="1" type="ORF">RDI58_020553</name>
</gene>
<name>A0AAN8Y813_SOLBU</name>
<reference evidence="1 2" key="1">
    <citation type="submission" date="2024-02" db="EMBL/GenBank/DDBJ databases">
        <title>de novo genome assembly of Solanum bulbocastanum strain 11H21.</title>
        <authorList>
            <person name="Hosaka A.J."/>
        </authorList>
    </citation>
    <scope>NUCLEOTIDE SEQUENCE [LARGE SCALE GENOMIC DNA]</scope>
    <source>
        <tissue evidence="1">Young leaves</tissue>
    </source>
</reference>
<protein>
    <submittedName>
        <fullName evidence="1">Uncharacterized protein</fullName>
    </submittedName>
</protein>